<sequence length="355" mass="39530">MHTVPPPHPRDLLPPLLACLPTAFASPRPPPALFPLLSPVLRQRLKYLGDGAPEDGGWLTLLSWNQNQAEQLPIAVKQMQIEPHPVSGEVELNDVQPAQYRYLDKETLQARIQIDQFNLQSIWVWCENDVHGETGPGWKLAELGVLSESKADLEWFDSPSKAETALLDQGKNGDDSAEDDYWASYDRSTADTPAKKPSPNIQTGAKIHPQSELEYFARYENVQPALDAHDPDEERVDIGQSTLRGDLLSQLKAQRTQADKSVNIGVDRESGISEPGPDINSPWKYAAALEALERQAQVMDDHDRTHGIVKRHIQAQLQSMLALSRDLGLNWDDFSGIVRSELDDMGKLATDKKAT</sequence>
<name>A0A6A7BZU4_9PEZI</name>
<gene>
    <name evidence="1" type="ORF">K470DRAFT_216535</name>
</gene>
<dbReference type="Proteomes" id="UP000799421">
    <property type="component" value="Unassembled WGS sequence"/>
</dbReference>
<protein>
    <submittedName>
        <fullName evidence="1">Uncharacterized protein</fullName>
    </submittedName>
</protein>
<dbReference type="OrthoDB" id="5578001at2759"/>
<evidence type="ECO:0000313" key="2">
    <source>
        <dbReference type="Proteomes" id="UP000799421"/>
    </source>
</evidence>
<dbReference type="AlphaFoldDB" id="A0A6A7BZU4"/>
<dbReference type="EMBL" id="MU005979">
    <property type="protein sequence ID" value="KAF2860653.1"/>
    <property type="molecule type" value="Genomic_DNA"/>
</dbReference>
<evidence type="ECO:0000313" key="1">
    <source>
        <dbReference type="EMBL" id="KAF2860653.1"/>
    </source>
</evidence>
<accession>A0A6A7BZU4</accession>
<keyword evidence="2" id="KW-1185">Reference proteome</keyword>
<organism evidence="1 2">
    <name type="scientific">Piedraia hortae CBS 480.64</name>
    <dbReference type="NCBI Taxonomy" id="1314780"/>
    <lineage>
        <taxon>Eukaryota</taxon>
        <taxon>Fungi</taxon>
        <taxon>Dikarya</taxon>
        <taxon>Ascomycota</taxon>
        <taxon>Pezizomycotina</taxon>
        <taxon>Dothideomycetes</taxon>
        <taxon>Dothideomycetidae</taxon>
        <taxon>Capnodiales</taxon>
        <taxon>Piedraiaceae</taxon>
        <taxon>Piedraia</taxon>
    </lineage>
</organism>
<reference evidence="1" key="1">
    <citation type="journal article" date="2020" name="Stud. Mycol.">
        <title>101 Dothideomycetes genomes: a test case for predicting lifestyles and emergence of pathogens.</title>
        <authorList>
            <person name="Haridas S."/>
            <person name="Albert R."/>
            <person name="Binder M."/>
            <person name="Bloem J."/>
            <person name="Labutti K."/>
            <person name="Salamov A."/>
            <person name="Andreopoulos B."/>
            <person name="Baker S."/>
            <person name="Barry K."/>
            <person name="Bills G."/>
            <person name="Bluhm B."/>
            <person name="Cannon C."/>
            <person name="Castanera R."/>
            <person name="Culley D."/>
            <person name="Daum C."/>
            <person name="Ezra D."/>
            <person name="Gonzalez J."/>
            <person name="Henrissat B."/>
            <person name="Kuo A."/>
            <person name="Liang C."/>
            <person name="Lipzen A."/>
            <person name="Lutzoni F."/>
            <person name="Magnuson J."/>
            <person name="Mondo S."/>
            <person name="Nolan M."/>
            <person name="Ohm R."/>
            <person name="Pangilinan J."/>
            <person name="Park H.-J."/>
            <person name="Ramirez L."/>
            <person name="Alfaro M."/>
            <person name="Sun H."/>
            <person name="Tritt A."/>
            <person name="Yoshinaga Y."/>
            <person name="Zwiers L.-H."/>
            <person name="Turgeon B."/>
            <person name="Goodwin S."/>
            <person name="Spatafora J."/>
            <person name="Crous P."/>
            <person name="Grigoriev I."/>
        </authorList>
    </citation>
    <scope>NUCLEOTIDE SEQUENCE</scope>
    <source>
        <strain evidence="1">CBS 480.64</strain>
    </source>
</reference>
<proteinExistence type="predicted"/>